<name>A0A1F4UT18_UNCKA</name>
<comment type="similarity">
    <text evidence="7">Belongs to the transglycosylase MltG family.</text>
</comment>
<keyword evidence="5 7" id="KW-0456">Lyase</keyword>
<accession>A0A1F4UT18</accession>
<keyword evidence="3 7" id="KW-1133">Transmembrane helix</keyword>
<proteinExistence type="inferred from homology"/>
<protein>
    <recommendedName>
        <fullName evidence="7">Endolytic murein transglycosylase</fullName>
        <ecNumber evidence="7">4.2.2.29</ecNumber>
    </recommendedName>
    <alternativeName>
        <fullName evidence="7">Peptidoglycan lytic transglycosylase</fullName>
    </alternativeName>
    <alternativeName>
        <fullName evidence="7">Peptidoglycan polymerization terminase</fullName>
    </alternativeName>
</protein>
<reference evidence="8 9" key="1">
    <citation type="journal article" date="2016" name="Nat. Commun.">
        <title>Thousands of microbial genomes shed light on interconnected biogeochemical processes in an aquifer system.</title>
        <authorList>
            <person name="Anantharaman K."/>
            <person name="Brown C.T."/>
            <person name="Hug L.A."/>
            <person name="Sharon I."/>
            <person name="Castelle C.J."/>
            <person name="Probst A.J."/>
            <person name="Thomas B.C."/>
            <person name="Singh A."/>
            <person name="Wilkins M.J."/>
            <person name="Karaoz U."/>
            <person name="Brodie E.L."/>
            <person name="Williams K.H."/>
            <person name="Hubbard S.S."/>
            <person name="Banfield J.F."/>
        </authorList>
    </citation>
    <scope>NUCLEOTIDE SEQUENCE [LARGE SCALE GENOMIC DNA]</scope>
</reference>
<evidence type="ECO:0000256" key="4">
    <source>
        <dbReference type="ARBA" id="ARBA00023136"/>
    </source>
</evidence>
<gene>
    <name evidence="7" type="primary">mltG</name>
    <name evidence="8" type="ORF">A3A69_00895</name>
</gene>
<feature type="transmembrane region" description="Helical" evidence="7">
    <location>
        <begin position="21"/>
        <end position="41"/>
    </location>
</feature>
<sequence>MSEQLDPTKYHTLTPKLKQKLILIGLPLLIIVLPLLSYTYYSFAVNRPNQIGKEVTVEIKEGEGVLDVSRKLSSLGATNSEFLFNVYVFLNNKDKNIQAGKYVIPSGATLVDLVDMLEHGTDDVKLTFLEGWRIEEIAGYAAVNLDNIDYEDFVSLASHLEGTLFPDTYWVNSNITETEMIDLLRNTFNEKTGKALTEKDLENVQLTKNEVFVLASIVEREVSKKEDRAKVAGILVKRYKSDELLGADATTQYAVAKGKVGCINVSVSVVCPSYNLSIEMDWWPKILERDDLNFDSPYNTRKNKGLPPTPIASFGLNALESILNYEKTPYNYYLTDKNGVTHYSVNYEEHLQKVNSFLD</sequence>
<comment type="catalytic activity">
    <reaction evidence="7">
        <text>a peptidoglycan chain = a peptidoglycan chain with N-acetyl-1,6-anhydromuramyl-[peptide] at the reducing end + a peptidoglycan chain with N-acetylglucosamine at the non-reducing end.</text>
        <dbReference type="EC" id="4.2.2.29"/>
    </reaction>
</comment>
<dbReference type="GO" id="GO:0008932">
    <property type="term" value="F:lytic endotransglycosylase activity"/>
    <property type="evidence" value="ECO:0007669"/>
    <property type="project" value="UniProtKB-UniRule"/>
</dbReference>
<keyword evidence="1 7" id="KW-1003">Cell membrane</keyword>
<dbReference type="GO" id="GO:0005886">
    <property type="term" value="C:plasma membrane"/>
    <property type="evidence" value="ECO:0007669"/>
    <property type="project" value="UniProtKB-SubCell"/>
</dbReference>
<dbReference type="Pfam" id="PF02618">
    <property type="entry name" value="YceG"/>
    <property type="match status" value="1"/>
</dbReference>
<dbReference type="PANTHER" id="PTHR30518:SF2">
    <property type="entry name" value="ENDOLYTIC MUREIN TRANSGLYCOSYLASE"/>
    <property type="match status" value="1"/>
</dbReference>
<comment type="subcellular location">
    <subcellularLocation>
        <location evidence="7">Cell membrane</location>
        <topology evidence="7">Single-pass membrane protein</topology>
    </subcellularLocation>
</comment>
<dbReference type="EMBL" id="MEVF01000048">
    <property type="protein sequence ID" value="OGC48104.1"/>
    <property type="molecule type" value="Genomic_DNA"/>
</dbReference>
<keyword evidence="4 7" id="KW-0472">Membrane</keyword>
<evidence type="ECO:0000256" key="2">
    <source>
        <dbReference type="ARBA" id="ARBA00022692"/>
    </source>
</evidence>
<evidence type="ECO:0000256" key="5">
    <source>
        <dbReference type="ARBA" id="ARBA00023239"/>
    </source>
</evidence>
<evidence type="ECO:0000256" key="6">
    <source>
        <dbReference type="ARBA" id="ARBA00023316"/>
    </source>
</evidence>
<comment type="function">
    <text evidence="7">Functions as a peptidoglycan terminase that cleaves nascent peptidoglycan strands endolytically to terminate their elongation.</text>
</comment>
<comment type="caution">
    <text evidence="8">The sequence shown here is derived from an EMBL/GenBank/DDBJ whole genome shotgun (WGS) entry which is preliminary data.</text>
</comment>
<dbReference type="PANTHER" id="PTHR30518">
    <property type="entry name" value="ENDOLYTIC MUREIN TRANSGLYCOSYLASE"/>
    <property type="match status" value="1"/>
</dbReference>
<dbReference type="AlphaFoldDB" id="A0A1F4UT18"/>
<feature type="site" description="Important for catalytic activity" evidence="7">
    <location>
        <position position="221"/>
    </location>
</feature>
<dbReference type="GO" id="GO:0009252">
    <property type="term" value="P:peptidoglycan biosynthetic process"/>
    <property type="evidence" value="ECO:0007669"/>
    <property type="project" value="UniProtKB-UniRule"/>
</dbReference>
<dbReference type="HAMAP" id="MF_02065">
    <property type="entry name" value="MltG"/>
    <property type="match status" value="1"/>
</dbReference>
<evidence type="ECO:0000256" key="7">
    <source>
        <dbReference type="HAMAP-Rule" id="MF_02065"/>
    </source>
</evidence>
<dbReference type="EC" id="4.2.2.29" evidence="7"/>
<keyword evidence="2 7" id="KW-0812">Transmembrane</keyword>
<dbReference type="GO" id="GO:0071555">
    <property type="term" value="P:cell wall organization"/>
    <property type="evidence" value="ECO:0007669"/>
    <property type="project" value="UniProtKB-KW"/>
</dbReference>
<dbReference type="Proteomes" id="UP000177458">
    <property type="component" value="Unassembled WGS sequence"/>
</dbReference>
<organism evidence="8 9">
    <name type="scientific">candidate division WWE3 bacterium RIFCSPLOWO2_01_FULL_37_15</name>
    <dbReference type="NCBI Taxonomy" id="1802622"/>
    <lineage>
        <taxon>Bacteria</taxon>
        <taxon>Katanobacteria</taxon>
    </lineage>
</organism>
<keyword evidence="6 7" id="KW-0961">Cell wall biogenesis/degradation</keyword>
<evidence type="ECO:0000313" key="8">
    <source>
        <dbReference type="EMBL" id="OGC48104.1"/>
    </source>
</evidence>
<dbReference type="InterPro" id="IPR003770">
    <property type="entry name" value="MLTG-like"/>
</dbReference>
<evidence type="ECO:0000313" key="9">
    <source>
        <dbReference type="Proteomes" id="UP000177458"/>
    </source>
</evidence>
<evidence type="ECO:0000256" key="1">
    <source>
        <dbReference type="ARBA" id="ARBA00022475"/>
    </source>
</evidence>
<dbReference type="Gene3D" id="3.30.1490.480">
    <property type="entry name" value="Endolytic murein transglycosylase"/>
    <property type="match status" value="1"/>
</dbReference>
<evidence type="ECO:0000256" key="3">
    <source>
        <dbReference type="ARBA" id="ARBA00022989"/>
    </source>
</evidence>
<dbReference type="NCBIfam" id="TIGR00247">
    <property type="entry name" value="endolytic transglycosylase MltG"/>
    <property type="match status" value="1"/>
</dbReference>